<dbReference type="Pfam" id="PF11137">
    <property type="entry name" value="DUF2909"/>
    <property type="match status" value="1"/>
</dbReference>
<reference evidence="2" key="1">
    <citation type="submission" date="2018-06" db="EMBL/GenBank/DDBJ databases">
        <authorList>
            <person name="Zhirakovskaya E."/>
        </authorList>
    </citation>
    <scope>NUCLEOTIDE SEQUENCE</scope>
</reference>
<accession>A0A3B0WU44</accession>
<keyword evidence="1" id="KW-0472">Membrane</keyword>
<feature type="transmembrane region" description="Helical" evidence="1">
    <location>
        <begin position="6"/>
        <end position="24"/>
    </location>
</feature>
<organism evidence="2">
    <name type="scientific">hydrothermal vent metagenome</name>
    <dbReference type="NCBI Taxonomy" id="652676"/>
    <lineage>
        <taxon>unclassified sequences</taxon>
        <taxon>metagenomes</taxon>
        <taxon>ecological metagenomes</taxon>
    </lineage>
</organism>
<dbReference type="NCBIfam" id="NF033233">
    <property type="entry name" value="twin_helix"/>
    <property type="match status" value="1"/>
</dbReference>
<keyword evidence="1" id="KW-1133">Transmembrane helix</keyword>
<gene>
    <name evidence="2" type="ORF">MNBD_GAMMA02-577</name>
</gene>
<protein>
    <recommendedName>
        <fullName evidence="3">Transmembrane protein</fullName>
    </recommendedName>
</protein>
<dbReference type="AlphaFoldDB" id="A0A3B0WU44"/>
<evidence type="ECO:0008006" key="3">
    <source>
        <dbReference type="Google" id="ProtNLM"/>
    </source>
</evidence>
<name>A0A3B0WU44_9ZZZZ</name>
<dbReference type="InterPro" id="IPR021313">
    <property type="entry name" value="DUF2909"/>
</dbReference>
<keyword evidence="1" id="KW-0812">Transmembrane</keyword>
<dbReference type="EMBL" id="UOFA01000327">
    <property type="protein sequence ID" value="VAW47214.1"/>
    <property type="molecule type" value="Genomic_DNA"/>
</dbReference>
<evidence type="ECO:0000313" key="2">
    <source>
        <dbReference type="EMBL" id="VAW47214.1"/>
    </source>
</evidence>
<feature type="transmembrane region" description="Helical" evidence="1">
    <location>
        <begin position="36"/>
        <end position="60"/>
    </location>
</feature>
<sequence length="70" mass="7949">MKYLIVVILLFIIFSLGSAMFYLVKGQGQSKNTVRFLTIRVVLSVVLFLFILLSAKMGWIEPNQPGFLKP</sequence>
<proteinExistence type="predicted"/>
<evidence type="ECO:0000256" key="1">
    <source>
        <dbReference type="SAM" id="Phobius"/>
    </source>
</evidence>